<accession>A0ACC2VI23</accession>
<dbReference type="Proteomes" id="UP001227268">
    <property type="component" value="Unassembled WGS sequence"/>
</dbReference>
<evidence type="ECO:0000313" key="1">
    <source>
        <dbReference type="EMBL" id="KAJ9098261.1"/>
    </source>
</evidence>
<evidence type="ECO:0000313" key="2">
    <source>
        <dbReference type="Proteomes" id="UP001227268"/>
    </source>
</evidence>
<keyword evidence="2" id="KW-1185">Reference proteome</keyword>
<sequence>MPSVRVRRNTATVAQLVPPERLQNLPTSSNGNTTQREEATTSLGQGAGASSREGNAILLQDDAVVQLAPPIAVSAVPVNKDSNQRETPSSATIASNHATTIPATDSPSRQSSGTAAPPAATVRKRPRSRTIQAIFPPTSEPLEPAPQSTNNTWPPNNLHVSENTIHEEPSRTIISPSSPTSPAKNRISGDGTDLRRSLSQQRTHRAETIARARGISISSTSGAAPVGIRLPPRDQSQVEEAILLAGSPTSASASARRSGQAEGAKGRPRSASIALGLTERMRLSGQHRRGSGERERRESLVSSFSKAEDGTAGDTPAVRRARARTVAGTQVTATRGRAGSVGLMSYFGLTGDDGVEAKMQSWEDSRRDMMEKGVSPLGVGVLTPPQETGEEGSLDEGEGHDDEVVEHLDVIDPEIAAVSHLQNMANSIMIPYFPELYSRKPMLDLPTSTGSRPSAGQVASPRPADASQSAAAGSNTTGLRLRKPTLSSQTPASTVPTIPTPAKSSIKPDDQVSDATAETGNSDEKDALDEHVKDVLHKSKKEWLKRSMKGVWAFLKTPMGIITGIYGFMVVFWGAALVLFLLGWIKTGSKNTKDVWVERCSQIENGLFTVTGVGFIPWRVMDVYRIFKIWQLKRLSVKLRKKRGLPPIEDPDDLPDPKLDPTFVPVLSEYQQALLEYEQERFMASQTWYRPHATETHRAFSINWALWICSGKNANPLHFACTSTHHSSSIIHRGERTKKKEQVEEKLRKALGMDGQDGQEGLLENADKPAQTSTGKAEERDSNDSDMNGDIGNASPATFSEGRDSQRLLAATEVSPMNPKAELQHTETREEFVMQEEQS</sequence>
<protein>
    <submittedName>
        <fullName evidence="1">Uncharacterized protein</fullName>
    </submittedName>
</protein>
<name>A0ACC2VI23_9TREE</name>
<organism evidence="1 2">
    <name type="scientific">Naganishia friedmannii</name>
    <dbReference type="NCBI Taxonomy" id="89922"/>
    <lineage>
        <taxon>Eukaryota</taxon>
        <taxon>Fungi</taxon>
        <taxon>Dikarya</taxon>
        <taxon>Basidiomycota</taxon>
        <taxon>Agaricomycotina</taxon>
        <taxon>Tremellomycetes</taxon>
        <taxon>Filobasidiales</taxon>
        <taxon>Filobasidiaceae</taxon>
        <taxon>Naganishia</taxon>
    </lineage>
</organism>
<comment type="caution">
    <text evidence="1">The sequence shown here is derived from an EMBL/GenBank/DDBJ whole genome shotgun (WGS) entry which is preliminary data.</text>
</comment>
<gene>
    <name evidence="1" type="ORF">QFC21_004590</name>
</gene>
<reference evidence="1" key="1">
    <citation type="submission" date="2023-04" db="EMBL/GenBank/DDBJ databases">
        <title>Draft Genome sequencing of Naganishia species isolated from polar environments using Oxford Nanopore Technology.</title>
        <authorList>
            <person name="Leo P."/>
            <person name="Venkateswaran K."/>
        </authorList>
    </citation>
    <scope>NUCLEOTIDE SEQUENCE</scope>
    <source>
        <strain evidence="1">MNA-CCFEE 5423</strain>
    </source>
</reference>
<proteinExistence type="predicted"/>
<dbReference type="EMBL" id="JASBWT010000015">
    <property type="protein sequence ID" value="KAJ9098261.1"/>
    <property type="molecule type" value="Genomic_DNA"/>
</dbReference>